<gene>
    <name evidence="1" type="ORF">EE52_0204765</name>
</gene>
<dbReference type="PATRIC" id="fig|817.52.peg.2062"/>
<dbReference type="AlphaFoldDB" id="A0A0I9SBS8"/>
<proteinExistence type="predicted"/>
<sequence length="340" mass="39239">MNKLLYFFLILICIGCTSNTETERYWSKCAPTQNIKEKIKEIKIEDVLIGGTSRLYLMKDYLMIVDHASYDKQIHIFDKNSFKYITSIAPKGEGPNEITVIGNIGVNEQKGEFYVSDHGKLKIYSYNLDSVLTDSLYKPQVKTRMNADQFPDRYQYINDTLCIGLIIVPIGVNDYTPHVAKWNINTGDIRLMKYEHPDITKKRISYAVSIPCGLYAEAYRGNDLLTICNLDGHLKYNIYGPKWEKESNFQTLYYRTVKFCKDKILASYSGESGYTRKYGKLQGNSPTKINVYDLNGHYIKTMETEYPIIDFIYDESKNRLIMSLDAEIQFATLDLDGLLD</sequence>
<protein>
    <submittedName>
        <fullName evidence="1">Uncharacterized protein</fullName>
    </submittedName>
</protein>
<evidence type="ECO:0000313" key="1">
    <source>
        <dbReference type="EMBL" id="KFX75695.1"/>
    </source>
</evidence>
<reference evidence="1" key="1">
    <citation type="book" date="2014" name="THE 24TH EUROPEAN CONGRESS OF CLINICAL MICROBIOLOGY AND INFECTIOUS DISEASES" publisher="ECCMID 2014" city="Barcelona, Spain">
        <title>Identification of resistance genes in three multidrug-resistant Bacteroides fragilis isolates by whole genome sequencing.</title>
        <editorList>
            <person name="Unknown"/>
            <person name="A."/>
        </editorList>
        <authorList>
            <person name="Sydenham T.V."/>
            <person name="Hasman H."/>
            <person name="Wang M."/>
            <person name="Soki J."/>
            <person name="Nagy E."/>
            <person name="Justesen U.S."/>
        </authorList>
    </citation>
    <scope>NUCLEOTIDE SEQUENCE</scope>
    <source>
        <strain evidence="1">DCMOUH0018B</strain>
    </source>
</reference>
<dbReference type="SUPFAM" id="SSF50969">
    <property type="entry name" value="YVTN repeat-like/Quinoprotein amine dehydrogenase"/>
    <property type="match status" value="1"/>
</dbReference>
<dbReference type="InterPro" id="IPR011044">
    <property type="entry name" value="Quino_amine_DH_bsu"/>
</dbReference>
<dbReference type="EMBL" id="JMZZ02000042">
    <property type="protein sequence ID" value="KFX75695.1"/>
    <property type="molecule type" value="Genomic_DNA"/>
</dbReference>
<dbReference type="Pfam" id="PF17170">
    <property type="entry name" value="DUF5128"/>
    <property type="match status" value="1"/>
</dbReference>
<comment type="caution">
    <text evidence="1">The sequence shown here is derived from an EMBL/GenBank/DDBJ whole genome shotgun (WGS) entry which is preliminary data.</text>
</comment>
<organism evidence="1">
    <name type="scientific">Bacteroides fragilis</name>
    <dbReference type="NCBI Taxonomy" id="817"/>
    <lineage>
        <taxon>Bacteria</taxon>
        <taxon>Pseudomonadati</taxon>
        <taxon>Bacteroidota</taxon>
        <taxon>Bacteroidia</taxon>
        <taxon>Bacteroidales</taxon>
        <taxon>Bacteroidaceae</taxon>
        <taxon>Bacteroides</taxon>
    </lineage>
</organism>
<name>A0A0I9SBS8_BACFG</name>
<dbReference type="RefSeq" id="WP_032542884.1">
    <property type="nucleotide sequence ID" value="NZ_CAEUHN010000001.1"/>
</dbReference>
<reference evidence="1" key="2">
    <citation type="submission" date="2014-07" db="EMBL/GenBank/DDBJ databases">
        <title>Genetics and epidemiology of antimicrobial resistance in B. fragilis group.</title>
        <authorList>
            <person name="Sydenham T.V."/>
            <person name="Hasman H."/>
            <person name="Kemp M."/>
            <person name="Justesen U.S."/>
        </authorList>
    </citation>
    <scope>NUCLEOTIDE SEQUENCE [LARGE SCALE GENOMIC DNA]</scope>
    <source>
        <strain evidence="1">DCMOUH0018B</strain>
    </source>
</reference>
<accession>A0A0I9SBS8</accession>